<keyword evidence="1" id="KW-1133">Transmembrane helix</keyword>
<keyword evidence="1" id="KW-0812">Transmembrane</keyword>
<name>A0A6M8BQ33_9CYAN</name>
<gene>
    <name evidence="2" type="ORF">HPC62_05245</name>
</gene>
<dbReference type="Proteomes" id="UP000505210">
    <property type="component" value="Chromosome"/>
</dbReference>
<dbReference type="AlphaFoldDB" id="A0A6M8BQ33"/>
<keyword evidence="1" id="KW-0472">Membrane</keyword>
<accession>A0A6M8BQ33</accession>
<evidence type="ECO:0000313" key="2">
    <source>
        <dbReference type="EMBL" id="QKD84783.1"/>
    </source>
</evidence>
<organism evidence="2 3">
    <name type="scientific">Thermoleptolyngbya sichuanensis A183</name>
    <dbReference type="NCBI Taxonomy" id="2737172"/>
    <lineage>
        <taxon>Bacteria</taxon>
        <taxon>Bacillati</taxon>
        <taxon>Cyanobacteriota</taxon>
        <taxon>Cyanophyceae</taxon>
        <taxon>Oculatellales</taxon>
        <taxon>Oculatellaceae</taxon>
        <taxon>Thermoleptolyngbya</taxon>
        <taxon>Thermoleptolyngbya sichuanensis</taxon>
    </lineage>
</organism>
<reference evidence="2 3" key="1">
    <citation type="submission" date="2020-05" db="EMBL/GenBank/DDBJ databases">
        <title>Complete genome sequence of of a novel Thermoleptolyngbya strain isolated from hot springs of Ganzi, Sichuan China.</title>
        <authorList>
            <person name="Tang J."/>
            <person name="Daroch M."/>
            <person name="Li L."/>
            <person name="Waleron K."/>
            <person name="Waleron M."/>
            <person name="Waleron M."/>
        </authorList>
    </citation>
    <scope>NUCLEOTIDE SEQUENCE [LARGE SCALE GENOMIC DNA]</scope>
    <source>
        <strain evidence="2 3">PKUAC-SCTA183</strain>
    </source>
</reference>
<evidence type="ECO:0000256" key="1">
    <source>
        <dbReference type="SAM" id="Phobius"/>
    </source>
</evidence>
<dbReference type="PANTHER" id="PTHR35550">
    <property type="match status" value="1"/>
</dbReference>
<proteinExistence type="predicted"/>
<protein>
    <submittedName>
        <fullName evidence="2">DUF3119 family protein</fullName>
    </submittedName>
</protein>
<keyword evidence="3" id="KW-1185">Reference proteome</keyword>
<dbReference type="InterPro" id="IPR021467">
    <property type="entry name" value="DUF3119"/>
</dbReference>
<feature type="transmembrane region" description="Helical" evidence="1">
    <location>
        <begin position="25"/>
        <end position="54"/>
    </location>
</feature>
<sequence length="132" mass="15030">MNVNSPSAIAPTDPVQLAPSYRLPIGLLLLALPLVWLQVWVGAAVGLFGVFLLVQTATLRLHFTDTALDIFHGETRIRRFPYQDWQNWAIFWPPVPILFYFKEVNSIHFLPILFDPKALQACLEQRCPTVSE</sequence>
<evidence type="ECO:0000313" key="3">
    <source>
        <dbReference type="Proteomes" id="UP000505210"/>
    </source>
</evidence>
<dbReference type="PANTHER" id="PTHR35550:SF2">
    <property type="entry name" value="OS05G0401200 PROTEIN"/>
    <property type="match status" value="1"/>
</dbReference>
<dbReference type="EMBL" id="CP053661">
    <property type="protein sequence ID" value="QKD84783.1"/>
    <property type="molecule type" value="Genomic_DNA"/>
</dbReference>
<dbReference type="Pfam" id="PF11317">
    <property type="entry name" value="DUF3119"/>
    <property type="match status" value="1"/>
</dbReference>
<dbReference type="KEGG" id="theu:HPC62_05245"/>